<feature type="domain" description="Cation/H(+) antiporter central" evidence="19">
    <location>
        <begin position="1077"/>
        <end position="1210"/>
    </location>
</feature>
<feature type="domain" description="Cation/H+ exchanger transmembrane" evidence="18">
    <location>
        <begin position="636"/>
        <end position="1010"/>
    </location>
</feature>
<evidence type="ECO:0000256" key="3">
    <source>
        <dbReference type="ARBA" id="ARBA00004141"/>
    </source>
</evidence>
<evidence type="ECO:0000259" key="20">
    <source>
        <dbReference type="Pfam" id="PF23259"/>
    </source>
</evidence>
<dbReference type="InterPro" id="IPR019376">
    <property type="entry name" value="Myeloid_leukemia_factor"/>
</dbReference>
<dbReference type="PANTHER" id="PTHR32468">
    <property type="entry name" value="CATION/H + ANTIPORTER"/>
    <property type="match status" value="1"/>
</dbReference>
<feature type="transmembrane region" description="Helical" evidence="17">
    <location>
        <begin position="278"/>
        <end position="299"/>
    </location>
</feature>
<dbReference type="Pfam" id="PF23256">
    <property type="entry name" value="CHX17_2nd"/>
    <property type="match status" value="1"/>
</dbReference>
<feature type="transmembrane region" description="Helical" evidence="17">
    <location>
        <begin position="305"/>
        <end position="323"/>
    </location>
</feature>
<feature type="transmembrane region" description="Helical" evidence="17">
    <location>
        <begin position="885"/>
        <end position="903"/>
    </location>
</feature>
<dbReference type="Proteomes" id="UP001055439">
    <property type="component" value="Chromosome 3"/>
</dbReference>
<feature type="transmembrane region" description="Helical" evidence="17">
    <location>
        <begin position="108"/>
        <end position="126"/>
    </location>
</feature>
<feature type="transmembrane region" description="Helical" evidence="17">
    <location>
        <begin position="72"/>
        <end position="88"/>
    </location>
</feature>
<dbReference type="Pfam" id="PF00999">
    <property type="entry name" value="Na_H_Exchanger"/>
    <property type="match status" value="2"/>
</dbReference>
<keyword evidence="11 17" id="KW-0812">Transmembrane</keyword>
<dbReference type="GO" id="GO:0015297">
    <property type="term" value="F:antiporter activity"/>
    <property type="evidence" value="ECO:0007669"/>
    <property type="project" value="UniProtKB-KW"/>
</dbReference>
<dbReference type="GO" id="GO:0006813">
    <property type="term" value="P:potassium ion transport"/>
    <property type="evidence" value="ECO:0007669"/>
    <property type="project" value="UniProtKB-KW"/>
</dbReference>
<evidence type="ECO:0000259" key="19">
    <source>
        <dbReference type="Pfam" id="PF23256"/>
    </source>
</evidence>
<feature type="transmembrane region" description="Helical" evidence="17">
    <location>
        <begin position="652"/>
        <end position="669"/>
    </location>
</feature>
<keyword evidence="22" id="KW-1185">Reference proteome</keyword>
<feature type="transmembrane region" description="Helical" evidence="17">
    <location>
        <begin position="786"/>
        <end position="808"/>
    </location>
</feature>
<evidence type="ECO:0000256" key="10">
    <source>
        <dbReference type="ARBA" id="ARBA00022553"/>
    </source>
</evidence>
<evidence type="ECO:0000256" key="4">
    <source>
        <dbReference type="ARBA" id="ARBA00004496"/>
    </source>
</evidence>
<evidence type="ECO:0000256" key="5">
    <source>
        <dbReference type="ARBA" id="ARBA00008332"/>
    </source>
</evidence>
<feature type="transmembrane region" description="Helical" evidence="17">
    <location>
        <begin position="357"/>
        <end position="381"/>
    </location>
</feature>
<organism evidence="21 22">
    <name type="scientific">Musa troglodytarum</name>
    <name type="common">fe'i banana</name>
    <dbReference type="NCBI Taxonomy" id="320322"/>
    <lineage>
        <taxon>Eukaryota</taxon>
        <taxon>Viridiplantae</taxon>
        <taxon>Streptophyta</taxon>
        <taxon>Embryophyta</taxon>
        <taxon>Tracheophyta</taxon>
        <taxon>Spermatophyta</taxon>
        <taxon>Magnoliopsida</taxon>
        <taxon>Liliopsida</taxon>
        <taxon>Zingiberales</taxon>
        <taxon>Musaceae</taxon>
        <taxon>Musa</taxon>
    </lineage>
</organism>
<feature type="transmembrane region" description="Helical" evidence="17">
    <location>
        <begin position="138"/>
        <end position="160"/>
    </location>
</feature>
<keyword evidence="6" id="KW-0813">Transport</keyword>
<feature type="transmembrane region" description="Helical" evidence="17">
    <location>
        <begin position="858"/>
        <end position="879"/>
    </location>
</feature>
<dbReference type="InterPro" id="IPR006153">
    <property type="entry name" value="Cation/H_exchanger_TM"/>
</dbReference>
<evidence type="ECO:0000256" key="9">
    <source>
        <dbReference type="ARBA" id="ARBA00022538"/>
    </source>
</evidence>
<protein>
    <recommendedName>
        <fullName evidence="23">Cation/H+ exchanger domain-containing protein</fullName>
    </recommendedName>
</protein>
<dbReference type="OrthoDB" id="1938353at2759"/>
<keyword evidence="13 17" id="KW-1133">Transmembrane helix</keyword>
<dbReference type="InterPro" id="IPR057290">
    <property type="entry name" value="CHX17_C"/>
</dbReference>
<dbReference type="GO" id="GO:0006885">
    <property type="term" value="P:regulation of pH"/>
    <property type="evidence" value="ECO:0007669"/>
    <property type="project" value="TreeGrafter"/>
</dbReference>
<evidence type="ECO:0000313" key="22">
    <source>
        <dbReference type="Proteomes" id="UP001055439"/>
    </source>
</evidence>
<feature type="transmembrane region" description="Helical" evidence="17">
    <location>
        <begin position="820"/>
        <end position="846"/>
    </location>
</feature>
<dbReference type="FunFam" id="1.20.1530.20:FF:000003">
    <property type="entry name" value="Cation/H(+) antiporter 15"/>
    <property type="match status" value="1"/>
</dbReference>
<feature type="transmembrane region" description="Helical" evidence="17">
    <location>
        <begin position="328"/>
        <end position="345"/>
    </location>
</feature>
<evidence type="ECO:0000256" key="7">
    <source>
        <dbReference type="ARBA" id="ARBA00022449"/>
    </source>
</evidence>
<evidence type="ECO:0000259" key="18">
    <source>
        <dbReference type="Pfam" id="PF00999"/>
    </source>
</evidence>
<feature type="transmembrane region" description="Helical" evidence="17">
    <location>
        <begin position="910"/>
        <end position="930"/>
    </location>
</feature>
<dbReference type="Pfam" id="PF23259">
    <property type="entry name" value="CHX17_C"/>
    <property type="match status" value="1"/>
</dbReference>
<feature type="domain" description="Cation/H+ exchanger transmembrane" evidence="18">
    <location>
        <begin position="59"/>
        <end position="407"/>
    </location>
</feature>
<dbReference type="InterPro" id="IPR038770">
    <property type="entry name" value="Na+/solute_symporter_sf"/>
</dbReference>
<evidence type="ECO:0008006" key="23">
    <source>
        <dbReference type="Google" id="ProtNLM"/>
    </source>
</evidence>
<feature type="transmembrane region" description="Helical" evidence="17">
    <location>
        <begin position="42"/>
        <end position="60"/>
    </location>
</feature>
<dbReference type="InterPro" id="IPR050794">
    <property type="entry name" value="CPA2_transporter"/>
</dbReference>
<proteinExistence type="inferred from homology"/>
<dbReference type="EMBL" id="CP097505">
    <property type="protein sequence ID" value="URD92650.1"/>
    <property type="molecule type" value="Genomic_DNA"/>
</dbReference>
<evidence type="ECO:0000256" key="8">
    <source>
        <dbReference type="ARBA" id="ARBA00022490"/>
    </source>
</evidence>
<feature type="transmembrane region" description="Helical" evidence="17">
    <location>
        <begin position="942"/>
        <end position="962"/>
    </location>
</feature>
<keyword evidence="7" id="KW-0050">Antiport</keyword>
<accession>A0A9E7F9Y2</accession>
<keyword evidence="14" id="KW-0406">Ion transport</keyword>
<reference evidence="21" key="1">
    <citation type="submission" date="2022-05" db="EMBL/GenBank/DDBJ databases">
        <title>The Musa troglodytarum L. genome provides insights into the mechanism of non-climacteric behaviour and enrichment of carotenoids.</title>
        <authorList>
            <person name="Wang J."/>
        </authorList>
    </citation>
    <scope>NUCLEOTIDE SEQUENCE</scope>
    <source>
        <tissue evidence="21">Leaf</tissue>
    </source>
</reference>
<comment type="similarity">
    <text evidence="5">Belongs to the MLF family.</text>
</comment>
<keyword evidence="12" id="KW-0630">Potassium</keyword>
<gene>
    <name evidence="21" type="ORF">MUK42_01095</name>
</gene>
<comment type="similarity">
    <text evidence="16">Belongs to the monovalent cation:proton antiporter 2 (CPA2) transporter (TC 2.A.37) family. CHX (TC 2.A.37.4) subfamily.</text>
</comment>
<evidence type="ECO:0000256" key="15">
    <source>
        <dbReference type="ARBA" id="ARBA00023136"/>
    </source>
</evidence>
<name>A0A9E7F9Y2_9LILI</name>
<evidence type="ECO:0000256" key="6">
    <source>
        <dbReference type="ARBA" id="ARBA00022448"/>
    </source>
</evidence>
<feature type="transmembrane region" description="Helical" evidence="17">
    <location>
        <begin position="689"/>
        <end position="708"/>
    </location>
</feature>
<evidence type="ECO:0000256" key="12">
    <source>
        <dbReference type="ARBA" id="ARBA00022958"/>
    </source>
</evidence>
<dbReference type="GO" id="GO:0012505">
    <property type="term" value="C:endomembrane system"/>
    <property type="evidence" value="ECO:0007669"/>
    <property type="project" value="TreeGrafter"/>
</dbReference>
<feature type="transmembrane region" description="Helical" evidence="17">
    <location>
        <begin position="969"/>
        <end position="989"/>
    </location>
</feature>
<evidence type="ECO:0000256" key="1">
    <source>
        <dbReference type="ARBA" id="ARBA00003198"/>
    </source>
</evidence>
<feature type="transmembrane region" description="Helical" evidence="17">
    <location>
        <begin position="206"/>
        <end position="229"/>
    </location>
</feature>
<evidence type="ECO:0000256" key="13">
    <source>
        <dbReference type="ARBA" id="ARBA00022989"/>
    </source>
</evidence>
<dbReference type="Gene3D" id="1.20.1530.20">
    <property type="match status" value="2"/>
</dbReference>
<dbReference type="PANTHER" id="PTHR32468:SF102">
    <property type="entry name" value="OS08G0117800 PROTEIN"/>
    <property type="match status" value="1"/>
</dbReference>
<evidence type="ECO:0000256" key="2">
    <source>
        <dbReference type="ARBA" id="ARBA00004119"/>
    </source>
</evidence>
<dbReference type="GO" id="GO:0009941">
    <property type="term" value="C:chloroplast envelope"/>
    <property type="evidence" value="ECO:0007669"/>
    <property type="project" value="UniProtKB-SubCell"/>
</dbReference>
<keyword evidence="10" id="KW-0597">Phosphoprotein</keyword>
<comment type="subcellular location">
    <subcellularLocation>
        <location evidence="4">Cytoplasm</location>
    </subcellularLocation>
    <subcellularLocation>
        <location evidence="3">Membrane</location>
        <topology evidence="3">Multi-pass membrane protein</topology>
    </subcellularLocation>
    <subcellularLocation>
        <location evidence="2">Plastid</location>
        <location evidence="2">Chloroplast envelope</location>
    </subcellularLocation>
</comment>
<evidence type="ECO:0000313" key="21">
    <source>
        <dbReference type="EMBL" id="URD92650.1"/>
    </source>
</evidence>
<evidence type="ECO:0000256" key="16">
    <source>
        <dbReference type="ARBA" id="ARBA00038341"/>
    </source>
</evidence>
<dbReference type="InterPro" id="IPR057291">
    <property type="entry name" value="CHX17_2nd"/>
</dbReference>
<feature type="transmembrane region" description="Helical" evidence="17">
    <location>
        <begin position="1001"/>
        <end position="1023"/>
    </location>
</feature>
<evidence type="ECO:0000256" key="17">
    <source>
        <dbReference type="SAM" id="Phobius"/>
    </source>
</evidence>
<evidence type="ECO:0000256" key="11">
    <source>
        <dbReference type="ARBA" id="ARBA00022692"/>
    </source>
</evidence>
<feature type="transmembrane region" description="Helical" evidence="17">
    <location>
        <begin position="720"/>
        <end position="741"/>
    </location>
</feature>
<feature type="transmembrane region" description="Helical" evidence="17">
    <location>
        <begin position="241"/>
        <end position="266"/>
    </location>
</feature>
<keyword evidence="15 17" id="KW-0472">Membrane</keyword>
<comment type="function">
    <text evidence="1">May function as sodium-coupled metabolite transporter across the chloroplast envelope.</text>
</comment>
<keyword evidence="9" id="KW-0633">Potassium transport</keyword>
<dbReference type="GO" id="GO:1902600">
    <property type="term" value="P:proton transmembrane transport"/>
    <property type="evidence" value="ECO:0007669"/>
    <property type="project" value="InterPro"/>
</dbReference>
<feature type="transmembrane region" description="Helical" evidence="17">
    <location>
        <begin position="627"/>
        <end position="645"/>
    </location>
</feature>
<feature type="domain" description="Cation/H(+) antiporter C-terminal" evidence="20">
    <location>
        <begin position="1216"/>
        <end position="1357"/>
    </location>
</feature>
<keyword evidence="8" id="KW-0963">Cytoplasm</keyword>
<dbReference type="GO" id="GO:0016020">
    <property type="term" value="C:membrane"/>
    <property type="evidence" value="ECO:0007669"/>
    <property type="project" value="UniProtKB-SubCell"/>
</dbReference>
<dbReference type="Pfam" id="PF10248">
    <property type="entry name" value="Mlf1IP"/>
    <property type="match status" value="1"/>
</dbReference>
<feature type="transmembrane region" description="Helical" evidence="17">
    <location>
        <begin position="172"/>
        <end position="194"/>
    </location>
</feature>
<sequence>MATPGGQNFIGYAPGLSNPLFCHRTVMTTSAGIWVGDNPLHFTLPTLIYQILVVFVTYRLTHAVLRLLGQPLHVSQIVAGIILGPNLLSRNKAFGNSVVAPEHYQEVVTISITSYMLFFFVIGVKADLGVIPKVGKKAVAVGFLSTLLPIASVSLATLFLKPKLPLRYEQSHLLILLTNTWCVTSYPVLSCLLSELNLLTSKLGRLAMSATLITAILHAFANVTLVTYLQGVNIGSPLQGLTMLASCLAVLVLILFVMRPIVLWLIRRTPEGALLDQPSFVAVISMALASGMLCQMIGFDPTAGPFFFGLVLPGGPPLGATLAERMDCLVLGLLLPLSMAFAGMRTDLTVLADASNWWLFETFVLVIVLAKFVGVILPCLYCRMSPRETISLGLMLAAKGIYEVYTVIEWAEHFSRHNHLGNDFSRSKTMQPQGGSYAFRSLSVTYGGPNGAYYASSTVSRTGGDGVIVEESKEAGATSGEATHRASRRIGHKGYTVTRKLSLDGRVDMLQTFHNLDEDELPGFEEAWQESAQHNLPRWNSGHVGRAAVPWDGHLHRLSGQSGHQQAPTFLEFEARFGKMGLPDDEELFLGGTDSRSRQILCYRAVMTSSTGFWADDNPFNFSLPTLFYQITVIFIFARLTHVVLRRLSQPVVISQIVAGIILSGDVLGRNQRFAYLIFPPYGFEQINVAAILASMLFFFVAGVKADLGLMLKAGKKAAAIAFLGTFLPAVSVYLTAKALRHKIPHHFMETQVLLALADKWSITSFAVVSCLLSELNLLSSNLGRLALSATLIADFVHLFLAAFAKTYSLSVKLHSAWKGLSALLCFFCVVVLILFVLRPIVLWLIRRTPEGALLDEASFVAVLTMALACGVLTAITGFDVSTGPFFFGLVLPGGAPLGATMVQRMDGLVMGILLPMNIVMAGMATRISVLAGARHLGLFEMFLLICVVTKFVGVTLPCFYCRMAHRDTLSLGLVMITKGIYEVCSAIRWHEDGVVDNRDFTVVIITVLVFGGGTAPLIKYLYHPEDRFVAYKRRTLQHVRPGDELRLLACVHEQDNVNPVLALLEASGPSPDSPICTYLLHLVQLVGRADAVFHLHRRHRKPYSSAATLSESDHIVNAFQLFERQHPDGFSVLPYVCISPYNTMHNDICSLALDKKAALVILPFHKKVNADGSINSVSTGIHAVNVNVLQYAPCSVGILVDNGLSSGGQLLERLAIYFLGGADDREALAYGVRMADHAAVGLTVIRLLPLEEGHEEGREERMDDRMLKQFQHNKVDGNRVVYREEVVKDGEGTLDVIRETSLEFSLLIVGRRAGKESPLTVGMSMWSEYPELGVIGDLLASTDFGSRASTLVVQQQVWVVGEVALAAESRKGAATGSQVVPVDTQSDGK</sequence>
<evidence type="ECO:0000256" key="14">
    <source>
        <dbReference type="ARBA" id="ARBA00023065"/>
    </source>
</evidence>